<dbReference type="AlphaFoldDB" id="A0A2S6CGT4"/>
<keyword evidence="1" id="KW-0812">Transmembrane</keyword>
<feature type="transmembrane region" description="Helical" evidence="1">
    <location>
        <begin position="432"/>
        <end position="450"/>
    </location>
</feature>
<reference evidence="4" key="1">
    <citation type="journal article" date="2017" name="bioRxiv">
        <title>Conservation of a gene cluster reveals novel cercosporin biosynthetic mechanisms and extends production to the genus Colletotrichum.</title>
        <authorList>
            <person name="de Jonge R."/>
            <person name="Ebert M.K."/>
            <person name="Huitt-Roehl C.R."/>
            <person name="Pal P."/>
            <person name="Suttle J.C."/>
            <person name="Spanner R.E."/>
            <person name="Neubauer J.D."/>
            <person name="Jurick W.M.II."/>
            <person name="Stott K.A."/>
            <person name="Secor G.A."/>
            <person name="Thomma B.P.H.J."/>
            <person name="Van de Peer Y."/>
            <person name="Townsend C.A."/>
            <person name="Bolton M.D."/>
        </authorList>
    </citation>
    <scope>NUCLEOTIDE SEQUENCE [LARGE SCALE GENOMIC DNA]</scope>
    <source>
        <strain evidence="4">CBS538.71</strain>
    </source>
</reference>
<dbReference type="PANTHER" id="PTHR10622">
    <property type="entry name" value="HET DOMAIN-CONTAINING PROTEIN"/>
    <property type="match status" value="1"/>
</dbReference>
<keyword evidence="1" id="KW-0472">Membrane</keyword>
<keyword evidence="1" id="KW-1133">Transmembrane helix</keyword>
<evidence type="ECO:0000256" key="1">
    <source>
        <dbReference type="SAM" id="Phobius"/>
    </source>
</evidence>
<comment type="caution">
    <text evidence="3">The sequence shown here is derived from an EMBL/GenBank/DDBJ whole genome shotgun (WGS) entry which is preliminary data.</text>
</comment>
<protein>
    <recommendedName>
        <fullName evidence="2">Heterokaryon incompatibility domain-containing protein</fullName>
    </recommendedName>
</protein>
<feature type="domain" description="Heterokaryon incompatibility" evidence="2">
    <location>
        <begin position="23"/>
        <end position="106"/>
    </location>
</feature>
<dbReference type="PANTHER" id="PTHR10622:SF10">
    <property type="entry name" value="HET DOMAIN-CONTAINING PROTEIN"/>
    <property type="match status" value="1"/>
</dbReference>
<keyword evidence="4" id="KW-1185">Reference proteome</keyword>
<evidence type="ECO:0000313" key="4">
    <source>
        <dbReference type="Proteomes" id="UP000237631"/>
    </source>
</evidence>
<dbReference type="STRING" id="357750.A0A2S6CGT4"/>
<evidence type="ECO:0000259" key="2">
    <source>
        <dbReference type="Pfam" id="PF06985"/>
    </source>
</evidence>
<gene>
    <name evidence="3" type="ORF">CBER1_11520</name>
</gene>
<organism evidence="3 4">
    <name type="scientific">Cercospora berteroae</name>
    <dbReference type="NCBI Taxonomy" id="357750"/>
    <lineage>
        <taxon>Eukaryota</taxon>
        <taxon>Fungi</taxon>
        <taxon>Dikarya</taxon>
        <taxon>Ascomycota</taxon>
        <taxon>Pezizomycotina</taxon>
        <taxon>Dothideomycetes</taxon>
        <taxon>Dothideomycetidae</taxon>
        <taxon>Mycosphaerellales</taxon>
        <taxon>Mycosphaerellaceae</taxon>
        <taxon>Cercospora</taxon>
    </lineage>
</organism>
<evidence type="ECO:0000313" key="3">
    <source>
        <dbReference type="EMBL" id="PPJ58921.1"/>
    </source>
</evidence>
<dbReference type="EMBL" id="PNEN01000436">
    <property type="protein sequence ID" value="PPJ58921.1"/>
    <property type="molecule type" value="Genomic_DNA"/>
</dbReference>
<name>A0A2S6CGT4_9PEZI</name>
<feature type="transmembrane region" description="Helical" evidence="1">
    <location>
        <begin position="393"/>
        <end position="420"/>
    </location>
</feature>
<feature type="transmembrane region" description="Helical" evidence="1">
    <location>
        <begin position="361"/>
        <end position="381"/>
    </location>
</feature>
<dbReference type="Pfam" id="PF06985">
    <property type="entry name" value="HET"/>
    <property type="match status" value="1"/>
</dbReference>
<accession>A0A2S6CGT4</accession>
<dbReference type="Proteomes" id="UP000237631">
    <property type="component" value="Unassembled WGS sequence"/>
</dbReference>
<proteinExistence type="predicted"/>
<dbReference type="OrthoDB" id="5122891at2759"/>
<sequence length="471" mass="52514">MRLINVYNLKTTQFTDDKTRPRYAIASHRWRKDEATFREKPEWFRKKSGFEKIKKFCAWAQELDLAWLWIDSYCIDKSSSAELTEAINSMFFWYRESAVCLAYLDDIDAFPPSCGAISASRLAESEWFRRGWTLQELLAPKTVLFRERTWRDIGAKVSSRQSSSSISVSVILNKQLSRVTHIPEEVLDDYSKAASYNDDKKFSWAAGRETTRIEDQAYCLMGIFDVYFPATYGERDRAMVTLKFAIHQKSRRDLPGTFPVSTTSVSASNPSKEKKQGVSITMSTIVTTGLLIYNVQGSHVATMISDSMQWTFSLFSDAVKDLDNSQKSVLSMPREVVSGFATVADQVRGSSLDNLGSVQHGFHLSTAATLGILSTVLFLLWRGRGFIVSGMKAVFSIAFCVFALTGFFAASISASVIVLLVTGPMPRAGGQGLLVVSGLGAFLVWAYYFVSLSLSECYTGSDILSTTNATR</sequence>
<dbReference type="InterPro" id="IPR010730">
    <property type="entry name" value="HET"/>
</dbReference>